<dbReference type="InterPro" id="IPR043595">
    <property type="entry name" value="FaeB/C/D"/>
</dbReference>
<keyword evidence="8" id="KW-0624">Polysaccharide degradation</keyword>
<evidence type="ECO:0000256" key="2">
    <source>
        <dbReference type="ARBA" id="ARBA00010278"/>
    </source>
</evidence>
<evidence type="ECO:0000256" key="5">
    <source>
        <dbReference type="ARBA" id="ARBA00022729"/>
    </source>
</evidence>
<feature type="region of interest" description="Disordered" evidence="10">
    <location>
        <begin position="309"/>
        <end position="339"/>
    </location>
</feature>
<evidence type="ECO:0000256" key="11">
    <source>
        <dbReference type="SAM" id="SignalP"/>
    </source>
</evidence>
<reference evidence="13 14" key="1">
    <citation type="submission" date="2020-08" db="EMBL/GenBank/DDBJ databases">
        <title>Sequencing the genomes of 1000 actinobacteria strains.</title>
        <authorList>
            <person name="Klenk H.-P."/>
        </authorList>
    </citation>
    <scope>NUCLEOTIDE SEQUENCE [LARGE SCALE GENOMIC DNA]</scope>
    <source>
        <strain evidence="13 14">DSM 44936</strain>
    </source>
</reference>
<keyword evidence="5 11" id="KW-0732">Signal</keyword>
<keyword evidence="7" id="KW-0119">Carbohydrate metabolism</keyword>
<dbReference type="InterPro" id="IPR000772">
    <property type="entry name" value="Ricin_B_lectin"/>
</dbReference>
<dbReference type="Pfam" id="PF00652">
    <property type="entry name" value="Ricin_B_lectin"/>
    <property type="match status" value="1"/>
</dbReference>
<evidence type="ECO:0000256" key="10">
    <source>
        <dbReference type="SAM" id="MobiDB-lite"/>
    </source>
</evidence>
<organism evidence="13 14">
    <name type="scientific">Sphaerisporangium rubeum</name>
    <dbReference type="NCBI Taxonomy" id="321317"/>
    <lineage>
        <taxon>Bacteria</taxon>
        <taxon>Bacillati</taxon>
        <taxon>Actinomycetota</taxon>
        <taxon>Actinomycetes</taxon>
        <taxon>Streptosporangiales</taxon>
        <taxon>Streptosporangiaceae</taxon>
        <taxon>Sphaerisporangium</taxon>
    </lineage>
</organism>
<dbReference type="PANTHER" id="PTHR38050:SF1">
    <property type="entry name" value="FERULOYL ESTERASE C"/>
    <property type="match status" value="1"/>
</dbReference>
<keyword evidence="14" id="KW-1185">Reference proteome</keyword>
<dbReference type="SUPFAM" id="SSF53474">
    <property type="entry name" value="alpha/beta-Hydrolases"/>
    <property type="match status" value="1"/>
</dbReference>
<dbReference type="GO" id="GO:0030600">
    <property type="term" value="F:feruloyl esterase activity"/>
    <property type="evidence" value="ECO:0007669"/>
    <property type="project" value="InterPro"/>
</dbReference>
<dbReference type="Gene3D" id="3.40.50.1820">
    <property type="entry name" value="alpha/beta hydrolase"/>
    <property type="match status" value="1"/>
</dbReference>
<evidence type="ECO:0000256" key="3">
    <source>
        <dbReference type="ARBA" id="ARBA00022525"/>
    </source>
</evidence>
<feature type="chain" id="PRO_5039225550" evidence="11">
    <location>
        <begin position="28"/>
        <end position="462"/>
    </location>
</feature>
<dbReference type="PROSITE" id="PS50231">
    <property type="entry name" value="RICIN_B_LECTIN"/>
    <property type="match status" value="1"/>
</dbReference>
<keyword evidence="4" id="KW-0858">Xylan degradation</keyword>
<evidence type="ECO:0000256" key="8">
    <source>
        <dbReference type="ARBA" id="ARBA00023326"/>
    </source>
</evidence>
<evidence type="ECO:0000256" key="9">
    <source>
        <dbReference type="ARBA" id="ARBA00025250"/>
    </source>
</evidence>
<feature type="signal peptide" evidence="11">
    <location>
        <begin position="1"/>
        <end position="27"/>
    </location>
</feature>
<feature type="domain" description="Ricin B lectin" evidence="12">
    <location>
        <begin position="338"/>
        <end position="462"/>
    </location>
</feature>
<evidence type="ECO:0000256" key="4">
    <source>
        <dbReference type="ARBA" id="ARBA00022651"/>
    </source>
</evidence>
<accession>A0A7X0ILD4</accession>
<dbReference type="GO" id="GO:0045493">
    <property type="term" value="P:xylan catabolic process"/>
    <property type="evidence" value="ECO:0007669"/>
    <property type="project" value="UniProtKB-KW"/>
</dbReference>
<keyword evidence="3" id="KW-0964">Secreted</keyword>
<feature type="compositionally biased region" description="Low complexity" evidence="10">
    <location>
        <begin position="319"/>
        <end position="339"/>
    </location>
</feature>
<evidence type="ECO:0000256" key="6">
    <source>
        <dbReference type="ARBA" id="ARBA00022801"/>
    </source>
</evidence>
<evidence type="ECO:0000256" key="1">
    <source>
        <dbReference type="ARBA" id="ARBA00004613"/>
    </source>
</evidence>
<comment type="subcellular location">
    <subcellularLocation>
        <location evidence="1">Secreted</location>
    </subcellularLocation>
</comment>
<name>A0A7X0ILD4_9ACTN</name>
<dbReference type="InterPro" id="IPR035992">
    <property type="entry name" value="Ricin_B-like_lectins"/>
</dbReference>
<dbReference type="Gene3D" id="2.80.10.50">
    <property type="match status" value="1"/>
</dbReference>
<dbReference type="Proteomes" id="UP000555564">
    <property type="component" value="Unassembled WGS sequence"/>
</dbReference>
<dbReference type="AlphaFoldDB" id="A0A7X0ILD4"/>
<evidence type="ECO:0000256" key="7">
    <source>
        <dbReference type="ARBA" id="ARBA00023277"/>
    </source>
</evidence>
<dbReference type="GO" id="GO:0005576">
    <property type="term" value="C:extracellular region"/>
    <property type="evidence" value="ECO:0007669"/>
    <property type="project" value="UniProtKB-SubCell"/>
</dbReference>
<sequence length="462" mass="48155">MLKHRSVLGAVALAAVAVLATSQAALSSGSAATTGTAKAASAAALAGTAGCGKNPTLTSGTRNITTSGKNRQYILRIPANYNNNNPYRLIIGLHWLNGNMNDVDTGGSAGASWAYYGQRQLSNNSTIFISPQGFNNGWANNGGEDVVFMDDILRQVEADLCVDPSLRFAMGFSYGGGMSFSLACSRANVFRAVAVFSGAQLSGCSGGTQPIAYMGLHGISDNVLNISQGRALRDKFVQNNGCTPQNPREPSAGSRTHITTEYSGCRAGYPVVWAAFDGGHGPAPVDGSGGDNGAQTWTKNEVWRFVSQFQSTSGPNPTPTATPTVTPTVTPTATPTPGGTFRLRNEGAGRCVDSPNSATANGTQLQIYDCHTNPNQSFTYDSSSRLVTLGKCLDVPTGGGSGTRIQLYDCHGNSNQRWTFNSNGTVTSQANNLCLSVTGTGNTSGVTVASCNGQATQRWTRA</sequence>
<comment type="function">
    <text evidence="9">Involved in degradation of plant cell walls. Hydrolyzes the feruloyl-arabinose ester bond in arabinoxylans, and the feruloyl-galactose ester bond in pectin. Active against paranitrophenyl-acetate, methyl ferulate and wheat arabinoxylan.</text>
</comment>
<comment type="similarity">
    <text evidence="2">Belongs to the faeC family.</text>
</comment>
<dbReference type="SUPFAM" id="SSF50370">
    <property type="entry name" value="Ricin B-like lectins"/>
    <property type="match status" value="1"/>
</dbReference>
<proteinExistence type="inferred from homology"/>
<keyword evidence="6" id="KW-0378">Hydrolase</keyword>
<dbReference type="EMBL" id="JACHIU010000001">
    <property type="protein sequence ID" value="MBB6475857.1"/>
    <property type="molecule type" value="Genomic_DNA"/>
</dbReference>
<protein>
    <submittedName>
        <fullName evidence="13">Poly(3-hydroxybutyrate) depolymerase</fullName>
    </submittedName>
</protein>
<gene>
    <name evidence="13" type="ORF">BJ992_005288</name>
</gene>
<evidence type="ECO:0000259" key="12">
    <source>
        <dbReference type="SMART" id="SM00458"/>
    </source>
</evidence>
<dbReference type="RefSeq" id="WP_184985487.1">
    <property type="nucleotide sequence ID" value="NZ_BAAALO010000019.1"/>
</dbReference>
<dbReference type="InterPro" id="IPR029058">
    <property type="entry name" value="AB_hydrolase_fold"/>
</dbReference>
<evidence type="ECO:0000313" key="13">
    <source>
        <dbReference type="EMBL" id="MBB6475857.1"/>
    </source>
</evidence>
<dbReference type="PANTHER" id="PTHR38050">
    <property type="match status" value="1"/>
</dbReference>
<dbReference type="SMART" id="SM00458">
    <property type="entry name" value="RICIN"/>
    <property type="match status" value="1"/>
</dbReference>
<evidence type="ECO:0000313" key="14">
    <source>
        <dbReference type="Proteomes" id="UP000555564"/>
    </source>
</evidence>
<comment type="caution">
    <text evidence="13">The sequence shown here is derived from an EMBL/GenBank/DDBJ whole genome shotgun (WGS) entry which is preliminary data.</text>
</comment>